<dbReference type="InterPro" id="IPR011598">
    <property type="entry name" value="bHLH_dom"/>
</dbReference>
<protein>
    <submittedName>
        <fullName evidence="3">BHLH domain-containing protein</fullName>
    </submittedName>
</protein>
<feature type="domain" description="BHLH" evidence="1">
    <location>
        <begin position="20"/>
        <end position="74"/>
    </location>
</feature>
<dbReference type="GO" id="GO:0061564">
    <property type="term" value="P:axon development"/>
    <property type="evidence" value="ECO:0007669"/>
    <property type="project" value="TreeGrafter"/>
</dbReference>
<organism evidence="2 3">
    <name type="scientific">Meloidogyne incognita</name>
    <name type="common">Southern root-knot nematode worm</name>
    <name type="synonym">Oxyuris incognita</name>
    <dbReference type="NCBI Taxonomy" id="6306"/>
    <lineage>
        <taxon>Eukaryota</taxon>
        <taxon>Metazoa</taxon>
        <taxon>Ecdysozoa</taxon>
        <taxon>Nematoda</taxon>
        <taxon>Chromadorea</taxon>
        <taxon>Rhabditida</taxon>
        <taxon>Tylenchina</taxon>
        <taxon>Tylenchomorpha</taxon>
        <taxon>Tylenchoidea</taxon>
        <taxon>Meloidogynidae</taxon>
        <taxon>Meloidogyninae</taxon>
        <taxon>Meloidogyne</taxon>
        <taxon>Meloidogyne incognita group</taxon>
    </lineage>
</organism>
<dbReference type="Pfam" id="PF00010">
    <property type="entry name" value="HLH"/>
    <property type="match status" value="1"/>
</dbReference>
<proteinExistence type="predicted"/>
<dbReference type="PANTHER" id="PTHR19290">
    <property type="entry name" value="BASIC HELIX-LOOP-HELIX PROTEIN NEUROGENIN-RELATED"/>
    <property type="match status" value="1"/>
</dbReference>
<dbReference type="AlphaFoldDB" id="A0A914M0T5"/>
<dbReference type="GO" id="GO:0070888">
    <property type="term" value="F:E-box binding"/>
    <property type="evidence" value="ECO:0007669"/>
    <property type="project" value="TreeGrafter"/>
</dbReference>
<evidence type="ECO:0000313" key="3">
    <source>
        <dbReference type="WBParaSite" id="Minc3s00874g18339"/>
    </source>
</evidence>
<reference evidence="3" key="1">
    <citation type="submission" date="2022-11" db="UniProtKB">
        <authorList>
            <consortium name="WormBaseParasite"/>
        </authorList>
    </citation>
    <scope>IDENTIFICATION</scope>
</reference>
<dbReference type="GO" id="GO:0005634">
    <property type="term" value="C:nucleus"/>
    <property type="evidence" value="ECO:0007669"/>
    <property type="project" value="TreeGrafter"/>
</dbReference>
<dbReference type="SUPFAM" id="SSF47459">
    <property type="entry name" value="HLH, helix-loop-helix DNA-binding domain"/>
    <property type="match status" value="1"/>
</dbReference>
<dbReference type="WBParaSite" id="Minc3s00874g18339">
    <property type="protein sequence ID" value="Minc3s00874g18339"/>
    <property type="gene ID" value="Minc3s00874g18339"/>
</dbReference>
<dbReference type="SMART" id="SM00353">
    <property type="entry name" value="HLH"/>
    <property type="match status" value="1"/>
</dbReference>
<dbReference type="PROSITE" id="PS50888">
    <property type="entry name" value="BHLH"/>
    <property type="match status" value="1"/>
</dbReference>
<dbReference type="GO" id="GO:0045944">
    <property type="term" value="P:positive regulation of transcription by RNA polymerase II"/>
    <property type="evidence" value="ECO:0007669"/>
    <property type="project" value="TreeGrafter"/>
</dbReference>
<dbReference type="InterPro" id="IPR050359">
    <property type="entry name" value="bHLH_transcription_factors"/>
</dbReference>
<name>A0A914M0T5_MELIC</name>
<sequence>MKNNNSSINSTTNLLIKKESRRMKANSRERNRMHGLNKAMDKLRLKVPLFCNEARQKLSKIETLRIARNYIIALNRMATYGHLMTKIDFAWHLSLGLSQTTVNQIATFLDVSPLLLANKIKNCCNFEEWEETKKYEKMEIEGIWNGKNGQVERMKNDIIMDNNNDYF</sequence>
<evidence type="ECO:0000313" key="2">
    <source>
        <dbReference type="Proteomes" id="UP000887563"/>
    </source>
</evidence>
<dbReference type="Gene3D" id="4.10.280.10">
    <property type="entry name" value="Helix-loop-helix DNA-binding domain"/>
    <property type="match status" value="1"/>
</dbReference>
<dbReference type="GO" id="GO:0000981">
    <property type="term" value="F:DNA-binding transcription factor activity, RNA polymerase II-specific"/>
    <property type="evidence" value="ECO:0007669"/>
    <property type="project" value="TreeGrafter"/>
</dbReference>
<dbReference type="Proteomes" id="UP000887563">
    <property type="component" value="Unplaced"/>
</dbReference>
<dbReference type="InterPro" id="IPR036638">
    <property type="entry name" value="HLH_DNA-bd_sf"/>
</dbReference>
<dbReference type="GO" id="GO:0046983">
    <property type="term" value="F:protein dimerization activity"/>
    <property type="evidence" value="ECO:0007669"/>
    <property type="project" value="InterPro"/>
</dbReference>
<dbReference type="PANTHER" id="PTHR19290:SF134">
    <property type="entry name" value="NEUROGENIC DIFFERENTIATION FACTOR 1"/>
    <property type="match status" value="1"/>
</dbReference>
<evidence type="ECO:0000259" key="1">
    <source>
        <dbReference type="PROSITE" id="PS50888"/>
    </source>
</evidence>
<keyword evidence="2" id="KW-1185">Reference proteome</keyword>
<dbReference type="GO" id="GO:0007423">
    <property type="term" value="P:sensory organ development"/>
    <property type="evidence" value="ECO:0007669"/>
    <property type="project" value="TreeGrafter"/>
</dbReference>
<accession>A0A914M0T5</accession>